<dbReference type="AlphaFoldDB" id="A0A8X6QYG6"/>
<dbReference type="EMBL" id="BMAW01085526">
    <property type="protein sequence ID" value="GFU43384.1"/>
    <property type="molecule type" value="Genomic_DNA"/>
</dbReference>
<reference evidence="1" key="1">
    <citation type="submission" date="2020-08" db="EMBL/GenBank/DDBJ databases">
        <title>Multicomponent nature underlies the extraordinary mechanical properties of spider dragline silk.</title>
        <authorList>
            <person name="Kono N."/>
            <person name="Nakamura H."/>
            <person name="Mori M."/>
            <person name="Yoshida Y."/>
            <person name="Ohtoshi R."/>
            <person name="Malay A.D."/>
            <person name="Moran D.A.P."/>
            <person name="Tomita M."/>
            <person name="Numata K."/>
            <person name="Arakawa K."/>
        </authorList>
    </citation>
    <scope>NUCLEOTIDE SEQUENCE</scope>
</reference>
<accession>A0A8X6QYG6</accession>
<evidence type="ECO:0000313" key="2">
    <source>
        <dbReference type="Proteomes" id="UP000887013"/>
    </source>
</evidence>
<organism evidence="1 2">
    <name type="scientific">Nephila pilipes</name>
    <name type="common">Giant wood spider</name>
    <name type="synonym">Nephila maculata</name>
    <dbReference type="NCBI Taxonomy" id="299642"/>
    <lineage>
        <taxon>Eukaryota</taxon>
        <taxon>Metazoa</taxon>
        <taxon>Ecdysozoa</taxon>
        <taxon>Arthropoda</taxon>
        <taxon>Chelicerata</taxon>
        <taxon>Arachnida</taxon>
        <taxon>Araneae</taxon>
        <taxon>Araneomorphae</taxon>
        <taxon>Entelegynae</taxon>
        <taxon>Araneoidea</taxon>
        <taxon>Nephilidae</taxon>
        <taxon>Nephila</taxon>
    </lineage>
</organism>
<name>A0A8X6QYG6_NEPPI</name>
<proteinExistence type="predicted"/>
<protein>
    <submittedName>
        <fullName evidence="1">Uncharacterized protein</fullName>
    </submittedName>
</protein>
<gene>
    <name evidence="1" type="ORF">NPIL_2551</name>
</gene>
<comment type="caution">
    <text evidence="1">The sequence shown here is derived from an EMBL/GenBank/DDBJ whole genome shotgun (WGS) entry which is preliminary data.</text>
</comment>
<keyword evidence="2" id="KW-1185">Reference proteome</keyword>
<evidence type="ECO:0000313" key="1">
    <source>
        <dbReference type="EMBL" id="GFU43384.1"/>
    </source>
</evidence>
<sequence>MFGIVELLRCSGMRGPLYLPADLPLPLCLQSRLRSDFLRVCLPVPSGLMFAFIISEDDDRGPLCLFLYTFGGPPSCHHQIIVFELCDILLEQWTFLLLLLFLRTFLRISSGGHVLSPLLCFLKATSVYSAICTLIPLISSIV</sequence>
<dbReference type="Proteomes" id="UP000887013">
    <property type="component" value="Unassembled WGS sequence"/>
</dbReference>